<evidence type="ECO:0000256" key="1">
    <source>
        <dbReference type="SAM" id="MobiDB-lite"/>
    </source>
</evidence>
<reference evidence="2" key="1">
    <citation type="journal article" date="2022" name="IScience">
        <title>Evolution of zygomycete secretomes and the origins of terrestrial fungal ecologies.</title>
        <authorList>
            <person name="Chang Y."/>
            <person name="Wang Y."/>
            <person name="Mondo S."/>
            <person name="Ahrendt S."/>
            <person name="Andreopoulos W."/>
            <person name="Barry K."/>
            <person name="Beard J."/>
            <person name="Benny G.L."/>
            <person name="Blankenship S."/>
            <person name="Bonito G."/>
            <person name="Cuomo C."/>
            <person name="Desiro A."/>
            <person name="Gervers K.A."/>
            <person name="Hundley H."/>
            <person name="Kuo A."/>
            <person name="LaButti K."/>
            <person name="Lang B.F."/>
            <person name="Lipzen A."/>
            <person name="O'Donnell K."/>
            <person name="Pangilinan J."/>
            <person name="Reynolds N."/>
            <person name="Sandor L."/>
            <person name="Smith M.E."/>
            <person name="Tsang A."/>
            <person name="Grigoriev I.V."/>
            <person name="Stajich J.E."/>
            <person name="Spatafora J.W."/>
        </authorList>
    </citation>
    <scope>NUCLEOTIDE SEQUENCE</scope>
    <source>
        <strain evidence="2">RSA 2281</strain>
    </source>
</reference>
<dbReference type="EMBL" id="JAIXMP010000020">
    <property type="protein sequence ID" value="KAI9257378.1"/>
    <property type="molecule type" value="Genomic_DNA"/>
</dbReference>
<organism evidence="2 3">
    <name type="scientific">Phascolomyces articulosus</name>
    <dbReference type="NCBI Taxonomy" id="60185"/>
    <lineage>
        <taxon>Eukaryota</taxon>
        <taxon>Fungi</taxon>
        <taxon>Fungi incertae sedis</taxon>
        <taxon>Mucoromycota</taxon>
        <taxon>Mucoromycotina</taxon>
        <taxon>Mucoromycetes</taxon>
        <taxon>Mucorales</taxon>
        <taxon>Lichtheimiaceae</taxon>
        <taxon>Phascolomyces</taxon>
    </lineage>
</organism>
<dbReference type="Proteomes" id="UP001209540">
    <property type="component" value="Unassembled WGS sequence"/>
</dbReference>
<sequence length="192" mass="21667">MMQPELPYFPDHHNITMSAPTSPTSLLQSPPDDGKRRSLKYIFAPLNQKAPKSSAPSTNKIILDYLLYLSIQSRLKQAHVELMELATPLPDSDNTDSLEARKKRWMETASKAEQDKHAVEAIVAGKIQTLYIYIYISMLLCTTNNNSNNSKKNILGILSAGSQIKGPSFLRDDDFEQRLHLCQLTNLVFGRF</sequence>
<proteinExistence type="predicted"/>
<name>A0AAD5JW98_9FUNG</name>
<dbReference type="AlphaFoldDB" id="A0AAD5JW98"/>
<protein>
    <submittedName>
        <fullName evidence="2">Uncharacterized protein</fullName>
    </submittedName>
</protein>
<feature type="region of interest" description="Disordered" evidence="1">
    <location>
        <begin position="1"/>
        <end position="34"/>
    </location>
</feature>
<feature type="non-terminal residue" evidence="2">
    <location>
        <position position="192"/>
    </location>
</feature>
<keyword evidence="3" id="KW-1185">Reference proteome</keyword>
<gene>
    <name evidence="2" type="ORF">BDA99DRAFT_516285</name>
</gene>
<accession>A0AAD5JW98</accession>
<reference evidence="2" key="2">
    <citation type="submission" date="2023-02" db="EMBL/GenBank/DDBJ databases">
        <authorList>
            <consortium name="DOE Joint Genome Institute"/>
            <person name="Mondo S.J."/>
            <person name="Chang Y."/>
            <person name="Wang Y."/>
            <person name="Ahrendt S."/>
            <person name="Andreopoulos W."/>
            <person name="Barry K."/>
            <person name="Beard J."/>
            <person name="Benny G.L."/>
            <person name="Blankenship S."/>
            <person name="Bonito G."/>
            <person name="Cuomo C."/>
            <person name="Desiro A."/>
            <person name="Gervers K.A."/>
            <person name="Hundley H."/>
            <person name="Kuo A."/>
            <person name="LaButti K."/>
            <person name="Lang B.F."/>
            <person name="Lipzen A."/>
            <person name="O'Donnell K."/>
            <person name="Pangilinan J."/>
            <person name="Reynolds N."/>
            <person name="Sandor L."/>
            <person name="Smith M.W."/>
            <person name="Tsang A."/>
            <person name="Grigoriev I.V."/>
            <person name="Stajich J.E."/>
            <person name="Spatafora J.W."/>
        </authorList>
    </citation>
    <scope>NUCLEOTIDE SEQUENCE</scope>
    <source>
        <strain evidence="2">RSA 2281</strain>
    </source>
</reference>
<comment type="caution">
    <text evidence="2">The sequence shown here is derived from an EMBL/GenBank/DDBJ whole genome shotgun (WGS) entry which is preliminary data.</text>
</comment>
<evidence type="ECO:0000313" key="2">
    <source>
        <dbReference type="EMBL" id="KAI9257378.1"/>
    </source>
</evidence>
<evidence type="ECO:0000313" key="3">
    <source>
        <dbReference type="Proteomes" id="UP001209540"/>
    </source>
</evidence>
<feature type="compositionally biased region" description="Low complexity" evidence="1">
    <location>
        <begin position="18"/>
        <end position="31"/>
    </location>
</feature>